<name>A0A804MVP6_MAIZE</name>
<dbReference type="Proteomes" id="UP000007305">
    <property type="component" value="Chromosome 2"/>
</dbReference>
<keyword evidence="3" id="KW-1185">Reference proteome</keyword>
<dbReference type="Gramene" id="Zm00001eb115100_T001">
    <property type="protein sequence ID" value="Zm00001eb115100_P001"/>
    <property type="gene ID" value="Zm00001eb115100"/>
</dbReference>
<feature type="region of interest" description="Disordered" evidence="1">
    <location>
        <begin position="204"/>
        <end position="252"/>
    </location>
</feature>
<dbReference type="AlphaFoldDB" id="A0A804MVP6"/>
<reference evidence="3" key="1">
    <citation type="submission" date="2015-12" db="EMBL/GenBank/DDBJ databases">
        <title>Update maize B73 reference genome by single molecule sequencing technologies.</title>
        <authorList>
            <consortium name="Maize Genome Sequencing Project"/>
            <person name="Ware D."/>
        </authorList>
    </citation>
    <scope>NUCLEOTIDE SEQUENCE [LARGE SCALE GENOMIC DNA]</scope>
    <source>
        <strain evidence="3">cv. B73</strain>
    </source>
</reference>
<accession>A0A804MVP6</accession>
<feature type="region of interest" description="Disordered" evidence="1">
    <location>
        <begin position="79"/>
        <end position="124"/>
    </location>
</feature>
<feature type="compositionally biased region" description="Low complexity" evidence="1">
    <location>
        <begin position="230"/>
        <end position="244"/>
    </location>
</feature>
<dbReference type="InParanoid" id="A0A804MVP6"/>
<reference evidence="2" key="2">
    <citation type="submission" date="2019-07" db="EMBL/GenBank/DDBJ databases">
        <authorList>
            <person name="Seetharam A."/>
            <person name="Woodhouse M."/>
            <person name="Cannon E."/>
        </authorList>
    </citation>
    <scope>NUCLEOTIDE SEQUENCE [LARGE SCALE GENOMIC DNA]</scope>
    <source>
        <strain evidence="2">cv. B73</strain>
    </source>
</reference>
<evidence type="ECO:0000256" key="1">
    <source>
        <dbReference type="SAM" id="MobiDB-lite"/>
    </source>
</evidence>
<proteinExistence type="predicted"/>
<reference evidence="2" key="3">
    <citation type="submission" date="2021-05" db="UniProtKB">
        <authorList>
            <consortium name="EnsemblPlants"/>
        </authorList>
    </citation>
    <scope>IDENTIFICATION</scope>
    <source>
        <strain evidence="2">cv. B73</strain>
    </source>
</reference>
<evidence type="ECO:0000313" key="2">
    <source>
        <dbReference type="EnsemblPlants" id="Zm00001eb115100_P001"/>
    </source>
</evidence>
<sequence>MRRVVRARASSLRALVTHRHRCAATHCSVLYRRGKGAPADALVLSSATNSRLKFTLRVTSCFSPTSALALALAPDSLPPAFSSPSRGRGGRLYSAPRCSNSTKGGCRGTKKDTRSCTGAGSTAAPREAWPQALTKQWKAAPSPTTCCTAVPTTKEPQANRVTWSSRTSPSTASSALGCRLMVAGVAGSGGTTLSSEQTSAAAAVASTSRAPAPLSRMARLPRASTPSRPAHSGYSASAAASPASRTELGGAGGWKKYKACTYRS</sequence>
<protein>
    <submittedName>
        <fullName evidence="2">Uncharacterized protein</fullName>
    </submittedName>
</protein>
<organism evidence="2 3">
    <name type="scientific">Zea mays</name>
    <name type="common">Maize</name>
    <dbReference type="NCBI Taxonomy" id="4577"/>
    <lineage>
        <taxon>Eukaryota</taxon>
        <taxon>Viridiplantae</taxon>
        <taxon>Streptophyta</taxon>
        <taxon>Embryophyta</taxon>
        <taxon>Tracheophyta</taxon>
        <taxon>Spermatophyta</taxon>
        <taxon>Magnoliopsida</taxon>
        <taxon>Liliopsida</taxon>
        <taxon>Poales</taxon>
        <taxon>Poaceae</taxon>
        <taxon>PACMAD clade</taxon>
        <taxon>Panicoideae</taxon>
        <taxon>Andropogonodae</taxon>
        <taxon>Andropogoneae</taxon>
        <taxon>Tripsacinae</taxon>
        <taxon>Zea</taxon>
    </lineage>
</organism>
<dbReference type="EnsemblPlants" id="Zm00001eb115100_T001">
    <property type="protein sequence ID" value="Zm00001eb115100_P001"/>
    <property type="gene ID" value="Zm00001eb115100"/>
</dbReference>
<evidence type="ECO:0000313" key="3">
    <source>
        <dbReference type="Proteomes" id="UP000007305"/>
    </source>
</evidence>